<reference evidence="3 4" key="1">
    <citation type="submission" date="2023-10" db="EMBL/GenBank/DDBJ databases">
        <title>Holzapfeliella saturejae sp. nov. isolated from Satureja montana flowers.</title>
        <authorList>
            <person name="Alcantara C."/>
            <person name="Zuniga M."/>
            <person name="Landete J.M."/>
            <person name="Monedero V."/>
        </authorList>
    </citation>
    <scope>NUCLEOTIDE SEQUENCE [LARGE SCALE GENOMIC DNA]</scope>
    <source>
        <strain evidence="3 4">He02</strain>
    </source>
</reference>
<keyword evidence="4" id="KW-1185">Reference proteome</keyword>
<feature type="compositionally biased region" description="Basic and acidic residues" evidence="1">
    <location>
        <begin position="335"/>
        <end position="351"/>
    </location>
</feature>
<evidence type="ECO:0000313" key="3">
    <source>
        <dbReference type="EMBL" id="MEJ6348777.1"/>
    </source>
</evidence>
<accession>A0ABU8SHC5</accession>
<comment type="caution">
    <text evidence="3">The sequence shown here is derived from an EMBL/GenBank/DDBJ whole genome shotgun (WGS) entry which is preliminary data.</text>
</comment>
<dbReference type="EMBL" id="JAWMWG010000003">
    <property type="protein sequence ID" value="MEJ6348777.1"/>
    <property type="molecule type" value="Genomic_DNA"/>
</dbReference>
<gene>
    <name evidence="3" type="ORF">R4Y45_06045</name>
</gene>
<evidence type="ECO:0000259" key="2">
    <source>
        <dbReference type="Pfam" id="PF10651"/>
    </source>
</evidence>
<protein>
    <submittedName>
        <fullName evidence="3">BppU family phage baseplate upper protein</fullName>
    </submittedName>
</protein>
<dbReference type="Proteomes" id="UP001377804">
    <property type="component" value="Unassembled WGS sequence"/>
</dbReference>
<feature type="domain" description="BppU N-terminal" evidence="2">
    <location>
        <begin position="5"/>
        <end position="138"/>
    </location>
</feature>
<sequence length="941" mass="105505">MSLPTLTLDINKQQRFNPIKPVLVQGDKGQQLEVVILSNNQDVDLSGCTLKFEATKADNKIIDDDNQSHFIKSENKITYTLVDEAYQSAGVLTGYFRLIDSKGNKDSTPSFEIEVLAQAGSDLRSDNYVSLAQQINDAMLSYQSALKELSDKAPADWQKQQEDFERRFKEFRNQLDQNAANLLTSTDDKFKAKQREIADWFNRAQNDLQSRKTEWDTFKRQSQSDKTAQEKQFRSEFDDLKADYETKKSNLLSDYKKEFDAQKKQLSDDLATFKLQLKSQLDSTQSTINQLKNADVPAISKKLDDIRADIEKIDLDSVKKKADDAYSMAQSARDSVADKADKSDVTSLESRMDEKKMNWRDSYFKYQVEDRDTATLTAAKSYTDNKVASSKPDLSGYYDKTQVDQKDLATQNQAVELVKSQLVGDKANLTTDDKSSVVSAINWLYQKINGAFDLSSPVIPYVNDSANYTNQNMIYLNNSQSYNFDSSHTITYDSNFADSKLSNIGDGLKLWIKLRKKPYINGVQQADNNDYPISYSSSDYVSGQCSTSVQSPIIINKSDIAVSSPSESKTIVVELSGVGEMKTGSKLSPKLKITNNGNANNLVVESIQGYNFDNPNSPQVTGGYYDLDVDRVAEFELIRTPVRSLVSGTKLYDFNNNYLNTSTRNLYFRETTFKFNAGFQNVGDGIIISVSDLMAGGYIGYGVISGVFDSSENNISFYQEGNSEKIKIPKSELITNNVLKIKTNGKGITYNNFYLFEEGKKYITFKIIENGMIASADTSSMREASLFIKSITTYKNNVLFDGGYKIGKSTNDVAISKKFAELKGGLIIKINKLKLETKEYDSLDLLKRALKSSDDVSVSYEENPNSAILTIPKDKIVVGKTVQTANVGETVRDTSNNWLYSSGGVNQRLNINFKNDNTLNFSAGFYSSNDSAIFISEIQEY</sequence>
<name>A0ABU8SHC5_9LACO</name>
<dbReference type="Gene3D" id="2.60.40.3350">
    <property type="match status" value="1"/>
</dbReference>
<feature type="region of interest" description="Disordered" evidence="1">
    <location>
        <begin position="329"/>
        <end position="351"/>
    </location>
</feature>
<feature type="region of interest" description="Disordered" evidence="1">
    <location>
        <begin position="212"/>
        <end position="232"/>
    </location>
</feature>
<dbReference type="RefSeq" id="WP_339970280.1">
    <property type="nucleotide sequence ID" value="NZ_JAWMWG010000003.1"/>
</dbReference>
<proteinExistence type="predicted"/>
<evidence type="ECO:0000256" key="1">
    <source>
        <dbReference type="SAM" id="MobiDB-lite"/>
    </source>
</evidence>
<evidence type="ECO:0000313" key="4">
    <source>
        <dbReference type="Proteomes" id="UP001377804"/>
    </source>
</evidence>
<organism evidence="3 4">
    <name type="scientific">Holzapfeliella saturejae</name>
    <dbReference type="NCBI Taxonomy" id="3082953"/>
    <lineage>
        <taxon>Bacteria</taxon>
        <taxon>Bacillati</taxon>
        <taxon>Bacillota</taxon>
        <taxon>Bacilli</taxon>
        <taxon>Lactobacillales</taxon>
        <taxon>Lactobacillaceae</taxon>
        <taxon>Holzapfeliella</taxon>
    </lineage>
</organism>
<dbReference type="Pfam" id="PF10651">
    <property type="entry name" value="BppU_N"/>
    <property type="match status" value="1"/>
</dbReference>
<dbReference type="InterPro" id="IPR018913">
    <property type="entry name" value="BppU_N"/>
</dbReference>